<dbReference type="AlphaFoldDB" id="A0A5Q0M5A9"/>
<dbReference type="RefSeq" id="WP_153283248.1">
    <property type="nucleotide sequence ID" value="NZ_CP045644.1"/>
</dbReference>
<dbReference type="EMBL" id="CP045644">
    <property type="protein sequence ID" value="QFZ84626.1"/>
    <property type="molecule type" value="Genomic_DNA"/>
</dbReference>
<accession>A0A5Q0M5A9</accession>
<organism evidence="1 2">
    <name type="scientific">Variovorax paradoxus</name>
    <dbReference type="NCBI Taxonomy" id="34073"/>
    <lineage>
        <taxon>Bacteria</taxon>
        <taxon>Pseudomonadati</taxon>
        <taxon>Pseudomonadota</taxon>
        <taxon>Betaproteobacteria</taxon>
        <taxon>Burkholderiales</taxon>
        <taxon>Comamonadaceae</taxon>
        <taxon>Variovorax</taxon>
    </lineage>
</organism>
<proteinExistence type="predicted"/>
<gene>
    <name evidence="1" type="ORF">GFK26_18540</name>
</gene>
<sequence length="124" mass="14120">MATAPLVFPALPSGKSFDSSKFSITPNDPGMRHEMEGGYAVTRARFTRKPTRVFNCSLTNITQADKNALETFWDTTRGTSRAFSWTSLQDAKTYNVRFKSAPTYTYRGVRQSHFWDCDIQFETV</sequence>
<name>A0A5Q0M5A9_VARPD</name>
<reference evidence="1 2" key="1">
    <citation type="submission" date="2019-10" db="EMBL/GenBank/DDBJ databases">
        <title>Complete genome sequence of Variovorax paradoxus 5C-2.</title>
        <authorList>
            <person name="Gogoleva N.E."/>
            <person name="Balkin A.S."/>
        </authorList>
    </citation>
    <scope>NUCLEOTIDE SEQUENCE [LARGE SCALE GENOMIC DNA]</scope>
    <source>
        <strain evidence="1 2">5C-2</strain>
    </source>
</reference>
<evidence type="ECO:0000313" key="1">
    <source>
        <dbReference type="EMBL" id="QFZ84626.1"/>
    </source>
</evidence>
<evidence type="ECO:0000313" key="2">
    <source>
        <dbReference type="Proteomes" id="UP000326780"/>
    </source>
</evidence>
<evidence type="ECO:0008006" key="3">
    <source>
        <dbReference type="Google" id="ProtNLM"/>
    </source>
</evidence>
<protein>
    <recommendedName>
        <fullName evidence="3">Phage tail protein</fullName>
    </recommendedName>
</protein>
<dbReference type="Proteomes" id="UP000326780">
    <property type="component" value="Chromosome"/>
</dbReference>